<accession>A0A3L6ZPL6</accession>
<dbReference type="EMBL" id="RCUV01000012">
    <property type="protein sequence ID" value="RLP69777.1"/>
    <property type="molecule type" value="Genomic_DNA"/>
</dbReference>
<dbReference type="PROSITE" id="PS51330">
    <property type="entry name" value="DHFR_2"/>
    <property type="match status" value="1"/>
</dbReference>
<dbReference type="CDD" id="cd00209">
    <property type="entry name" value="DHFR"/>
    <property type="match status" value="1"/>
</dbReference>
<gene>
    <name evidence="11" type="ORF">D9V29_11160</name>
</gene>
<dbReference type="AlphaFoldDB" id="A0A3L6ZPL6"/>
<sequence>MSLPRVGLIWAEARNGTIGKGGVLPWHLPEDLGHFKEITLGSPVVMGRRTWESLPERFRPLPGRRNIVITRQPEFEAEGADVRNSLASALELAATDTGTDGMVWVIGGAEVFSAIVDTADRLEVTTINADIDGDAVAPAITERWHVAAEDPVDAWHTAANGTEYRFVRYESR</sequence>
<evidence type="ECO:0000256" key="4">
    <source>
        <dbReference type="ARBA" id="ARBA00018886"/>
    </source>
</evidence>
<dbReference type="GO" id="GO:0004146">
    <property type="term" value="F:dihydrofolate reductase activity"/>
    <property type="evidence" value="ECO:0007669"/>
    <property type="project" value="UniProtKB-EC"/>
</dbReference>
<keyword evidence="12" id="KW-1185">Reference proteome</keyword>
<dbReference type="GO" id="GO:0005829">
    <property type="term" value="C:cytosol"/>
    <property type="evidence" value="ECO:0007669"/>
    <property type="project" value="TreeGrafter"/>
</dbReference>
<comment type="pathway">
    <text evidence="1 9">Cofactor biosynthesis; tetrahydrofolate biosynthesis; 5,6,7,8-tetrahydrofolate from 7,8-dihydrofolate: step 1/1.</text>
</comment>
<reference evidence="11 12" key="1">
    <citation type="submission" date="2018-10" db="EMBL/GenBank/DDBJ databases">
        <authorList>
            <person name="Li J."/>
        </authorList>
    </citation>
    <scope>NUCLEOTIDE SEQUENCE [LARGE SCALE GENOMIC DNA]</scope>
    <source>
        <strain evidence="11 12">CCTCC AB209002</strain>
    </source>
</reference>
<evidence type="ECO:0000256" key="6">
    <source>
        <dbReference type="ARBA" id="ARBA00022857"/>
    </source>
</evidence>
<dbReference type="SUPFAM" id="SSF53597">
    <property type="entry name" value="Dihydrofolate reductase-like"/>
    <property type="match status" value="1"/>
</dbReference>
<comment type="function">
    <text evidence="8 9">Key enzyme in folate metabolism. Catalyzes an essential reaction for de novo glycine and purine synthesis, and for DNA precursor synthesis.</text>
</comment>
<dbReference type="PRINTS" id="PR00070">
    <property type="entry name" value="DHFR"/>
</dbReference>
<dbReference type="InterPro" id="IPR024072">
    <property type="entry name" value="DHFR-like_dom_sf"/>
</dbReference>
<dbReference type="PANTHER" id="PTHR48069">
    <property type="entry name" value="DIHYDROFOLATE REDUCTASE"/>
    <property type="match status" value="1"/>
</dbReference>
<name>A0A3L6ZPL6_9MICO</name>
<dbReference type="Pfam" id="PF00186">
    <property type="entry name" value="DHFR_1"/>
    <property type="match status" value="1"/>
</dbReference>
<dbReference type="InterPro" id="IPR012259">
    <property type="entry name" value="DHFR"/>
</dbReference>
<evidence type="ECO:0000256" key="2">
    <source>
        <dbReference type="ARBA" id="ARBA00009539"/>
    </source>
</evidence>
<comment type="similarity">
    <text evidence="2 9">Belongs to the dihydrofolate reductase family.</text>
</comment>
<dbReference type="GO" id="GO:0006730">
    <property type="term" value="P:one-carbon metabolic process"/>
    <property type="evidence" value="ECO:0007669"/>
    <property type="project" value="UniProtKB-KW"/>
</dbReference>
<comment type="caution">
    <text evidence="11">The sequence shown here is derived from an EMBL/GenBank/DDBJ whole genome shotgun (WGS) entry which is preliminary data.</text>
</comment>
<protein>
    <recommendedName>
        <fullName evidence="4 9">Dihydrofolate reductase</fullName>
        <ecNumber evidence="3 9">1.5.1.3</ecNumber>
    </recommendedName>
</protein>
<dbReference type="GO" id="GO:0070401">
    <property type="term" value="F:NADP+ binding"/>
    <property type="evidence" value="ECO:0007669"/>
    <property type="project" value="UniProtKB-ARBA"/>
</dbReference>
<dbReference type="GO" id="GO:0046654">
    <property type="term" value="P:tetrahydrofolate biosynthetic process"/>
    <property type="evidence" value="ECO:0007669"/>
    <property type="project" value="UniProtKB-UniPathway"/>
</dbReference>
<dbReference type="OrthoDB" id="9804315at2"/>
<dbReference type="InterPro" id="IPR001796">
    <property type="entry name" value="DHFR_dom"/>
</dbReference>
<evidence type="ECO:0000259" key="10">
    <source>
        <dbReference type="PROSITE" id="PS51330"/>
    </source>
</evidence>
<evidence type="ECO:0000256" key="1">
    <source>
        <dbReference type="ARBA" id="ARBA00004903"/>
    </source>
</evidence>
<dbReference type="PANTHER" id="PTHR48069:SF3">
    <property type="entry name" value="DIHYDROFOLATE REDUCTASE"/>
    <property type="match status" value="1"/>
</dbReference>
<keyword evidence="6 9" id="KW-0521">NADP</keyword>
<keyword evidence="7 9" id="KW-0560">Oxidoreductase</keyword>
<proteinExistence type="inferred from homology"/>
<dbReference type="PIRSF" id="PIRSF000194">
    <property type="entry name" value="DHFR"/>
    <property type="match status" value="1"/>
</dbReference>
<evidence type="ECO:0000256" key="5">
    <source>
        <dbReference type="ARBA" id="ARBA00022563"/>
    </source>
</evidence>
<evidence type="ECO:0000256" key="9">
    <source>
        <dbReference type="PIRNR" id="PIRNR000194"/>
    </source>
</evidence>
<dbReference type="RefSeq" id="WP_121673404.1">
    <property type="nucleotide sequence ID" value="NZ_BMXM01000008.1"/>
</dbReference>
<dbReference type="UniPathway" id="UPA00077">
    <property type="reaction ID" value="UER00158"/>
</dbReference>
<dbReference type="GO" id="GO:0046452">
    <property type="term" value="P:dihydrofolate metabolic process"/>
    <property type="evidence" value="ECO:0007669"/>
    <property type="project" value="TreeGrafter"/>
</dbReference>
<evidence type="ECO:0000313" key="11">
    <source>
        <dbReference type="EMBL" id="RLP69777.1"/>
    </source>
</evidence>
<dbReference type="Gene3D" id="3.40.430.10">
    <property type="entry name" value="Dihydrofolate Reductase, subunit A"/>
    <property type="match status" value="1"/>
</dbReference>
<comment type="catalytic activity">
    <reaction evidence="9">
        <text>(6S)-5,6,7,8-tetrahydrofolate + NADP(+) = 7,8-dihydrofolate + NADPH + H(+)</text>
        <dbReference type="Rhea" id="RHEA:15009"/>
        <dbReference type="ChEBI" id="CHEBI:15378"/>
        <dbReference type="ChEBI" id="CHEBI:57451"/>
        <dbReference type="ChEBI" id="CHEBI:57453"/>
        <dbReference type="ChEBI" id="CHEBI:57783"/>
        <dbReference type="ChEBI" id="CHEBI:58349"/>
        <dbReference type="EC" id="1.5.1.3"/>
    </reaction>
</comment>
<dbReference type="GO" id="GO:0046655">
    <property type="term" value="P:folic acid metabolic process"/>
    <property type="evidence" value="ECO:0007669"/>
    <property type="project" value="TreeGrafter"/>
</dbReference>
<feature type="domain" description="DHFR" evidence="10">
    <location>
        <begin position="5"/>
        <end position="171"/>
    </location>
</feature>
<dbReference type="EC" id="1.5.1.3" evidence="3 9"/>
<evidence type="ECO:0000256" key="7">
    <source>
        <dbReference type="ARBA" id="ARBA00023002"/>
    </source>
</evidence>
<organism evidence="11 12">
    <name type="scientific">Mycetocola manganoxydans</name>
    <dbReference type="NCBI Taxonomy" id="699879"/>
    <lineage>
        <taxon>Bacteria</taxon>
        <taxon>Bacillati</taxon>
        <taxon>Actinomycetota</taxon>
        <taxon>Actinomycetes</taxon>
        <taxon>Micrococcales</taxon>
        <taxon>Microbacteriaceae</taxon>
        <taxon>Mycetocola</taxon>
    </lineage>
</organism>
<keyword evidence="5 9" id="KW-0554">One-carbon metabolism</keyword>
<evidence type="ECO:0000256" key="8">
    <source>
        <dbReference type="ARBA" id="ARBA00025067"/>
    </source>
</evidence>
<dbReference type="Proteomes" id="UP000270299">
    <property type="component" value="Unassembled WGS sequence"/>
</dbReference>
<dbReference type="FunFam" id="3.40.430.10:FF:000001">
    <property type="entry name" value="Dihydrofolate reductase"/>
    <property type="match status" value="1"/>
</dbReference>
<evidence type="ECO:0000313" key="12">
    <source>
        <dbReference type="Proteomes" id="UP000270299"/>
    </source>
</evidence>
<evidence type="ECO:0000256" key="3">
    <source>
        <dbReference type="ARBA" id="ARBA00012856"/>
    </source>
</evidence>